<feature type="compositionally biased region" description="Basic residues" evidence="2">
    <location>
        <begin position="131"/>
        <end position="158"/>
    </location>
</feature>
<dbReference type="Proteomes" id="UP000716291">
    <property type="component" value="Unassembled WGS sequence"/>
</dbReference>
<feature type="region of interest" description="Disordered" evidence="2">
    <location>
        <begin position="127"/>
        <end position="158"/>
    </location>
</feature>
<dbReference type="SUPFAM" id="SSF50685">
    <property type="entry name" value="Barwin-like endoglucanases"/>
    <property type="match status" value="1"/>
</dbReference>
<feature type="signal peptide" evidence="3">
    <location>
        <begin position="1"/>
        <end position="21"/>
    </location>
</feature>
<dbReference type="PANTHER" id="PTHR31836">
    <property type="match status" value="1"/>
</dbReference>
<dbReference type="Gene3D" id="2.40.40.10">
    <property type="entry name" value="RlpA-like domain"/>
    <property type="match status" value="1"/>
</dbReference>
<feature type="domain" description="RlpA-like protein double-psi beta-barrel" evidence="4">
    <location>
        <begin position="163"/>
        <end position="256"/>
    </location>
</feature>
<proteinExistence type="predicted"/>
<gene>
    <name evidence="5" type="ORF">G6F64_001516</name>
</gene>
<dbReference type="CDD" id="cd22191">
    <property type="entry name" value="DPBB_RlpA_EXP_N-like"/>
    <property type="match status" value="1"/>
</dbReference>
<dbReference type="OrthoDB" id="623670at2759"/>
<dbReference type="AlphaFoldDB" id="A0A9P6XI24"/>
<accession>A0A9P6XI24</accession>
<reference evidence="5" key="1">
    <citation type="journal article" date="2020" name="Microb. Genom.">
        <title>Genetic diversity of clinical and environmental Mucorales isolates obtained from an investigation of mucormycosis cases among solid organ transplant recipients.</title>
        <authorList>
            <person name="Nguyen M.H."/>
            <person name="Kaul D."/>
            <person name="Muto C."/>
            <person name="Cheng S.J."/>
            <person name="Richter R.A."/>
            <person name="Bruno V.M."/>
            <person name="Liu G."/>
            <person name="Beyhan S."/>
            <person name="Sundermann A.J."/>
            <person name="Mounaud S."/>
            <person name="Pasculle A.W."/>
            <person name="Nierman W.C."/>
            <person name="Driscoll E."/>
            <person name="Cumbie R."/>
            <person name="Clancy C.J."/>
            <person name="Dupont C.L."/>
        </authorList>
    </citation>
    <scope>NUCLEOTIDE SEQUENCE</scope>
    <source>
        <strain evidence="5">GL11</strain>
    </source>
</reference>
<dbReference type="InterPro" id="IPR009009">
    <property type="entry name" value="RlpA-like_DPBB"/>
</dbReference>
<evidence type="ECO:0000256" key="2">
    <source>
        <dbReference type="SAM" id="MobiDB-lite"/>
    </source>
</evidence>
<evidence type="ECO:0000313" key="6">
    <source>
        <dbReference type="Proteomes" id="UP000716291"/>
    </source>
</evidence>
<dbReference type="InterPro" id="IPR051477">
    <property type="entry name" value="Expansin_CellWall"/>
</dbReference>
<name>A0A9P6XI24_RHIOR</name>
<dbReference type="InterPro" id="IPR036908">
    <property type="entry name" value="RlpA-like_sf"/>
</dbReference>
<dbReference type="Pfam" id="PF03330">
    <property type="entry name" value="DPBB_1"/>
    <property type="match status" value="1"/>
</dbReference>
<protein>
    <recommendedName>
        <fullName evidence="4">RlpA-like protein double-psi beta-barrel domain-containing protein</fullName>
    </recommendedName>
</protein>
<dbReference type="EMBL" id="JAANQT010000117">
    <property type="protein sequence ID" value="KAG1314359.1"/>
    <property type="molecule type" value="Genomic_DNA"/>
</dbReference>
<comment type="caution">
    <text evidence="5">The sequence shown here is derived from an EMBL/GenBank/DDBJ whole genome shotgun (WGS) entry which is preliminary data.</text>
</comment>
<sequence>MKAIHLCFFVILLCAVNIVLAKKTKCKLTIKNSQLQASNSHLRLRGNIRVGNSHCKPTKHDDNDVSTTVTLTSKKSFSFRDAKGVHHSGKKCTIVAKWYNRPVSYHHSGSKKQVYLPLRLAKDISCDKDKKSHSKKTKSKHSKKKTSKKTAKTTKKKSSSKFNGVATFFTPNQGACGEWNDNYDMIAAVGGDLYGSYSKKSKVCGKKVLVTNKANGKSVKVTITDACESCDKTHIDLSPGAFAKIGKFDTGVLNVEWHYI</sequence>
<evidence type="ECO:0000256" key="3">
    <source>
        <dbReference type="SAM" id="SignalP"/>
    </source>
</evidence>
<keyword evidence="1 3" id="KW-0732">Signal</keyword>
<dbReference type="PANTHER" id="PTHR31836:SF28">
    <property type="entry name" value="SRCR DOMAIN-CONTAINING PROTEIN-RELATED"/>
    <property type="match status" value="1"/>
</dbReference>
<evidence type="ECO:0000313" key="5">
    <source>
        <dbReference type="EMBL" id="KAG1314359.1"/>
    </source>
</evidence>
<evidence type="ECO:0000259" key="4">
    <source>
        <dbReference type="Pfam" id="PF03330"/>
    </source>
</evidence>
<feature type="chain" id="PRO_5040432451" description="RlpA-like protein double-psi beta-barrel domain-containing protein" evidence="3">
    <location>
        <begin position="22"/>
        <end position="260"/>
    </location>
</feature>
<evidence type="ECO:0000256" key="1">
    <source>
        <dbReference type="ARBA" id="ARBA00022729"/>
    </source>
</evidence>
<keyword evidence="6" id="KW-1185">Reference proteome</keyword>
<organism evidence="5 6">
    <name type="scientific">Rhizopus oryzae</name>
    <name type="common">Mucormycosis agent</name>
    <name type="synonym">Rhizopus arrhizus var. delemar</name>
    <dbReference type="NCBI Taxonomy" id="64495"/>
    <lineage>
        <taxon>Eukaryota</taxon>
        <taxon>Fungi</taxon>
        <taxon>Fungi incertae sedis</taxon>
        <taxon>Mucoromycota</taxon>
        <taxon>Mucoromycotina</taxon>
        <taxon>Mucoromycetes</taxon>
        <taxon>Mucorales</taxon>
        <taxon>Mucorineae</taxon>
        <taxon>Rhizopodaceae</taxon>
        <taxon>Rhizopus</taxon>
    </lineage>
</organism>